<dbReference type="GO" id="GO:0009253">
    <property type="term" value="P:peptidoglycan catabolic process"/>
    <property type="evidence" value="ECO:0007669"/>
    <property type="project" value="InterPro"/>
</dbReference>
<dbReference type="Gene3D" id="1.10.530.40">
    <property type="match status" value="1"/>
</dbReference>
<sequence length="173" mass="18825">MWNGNSGQDTAGANDHLGMSAGARARMRKREVDVYRYYDDGGRPGVGHCTWGPGILAHRGPCTKEELGRPVGQAEMDAEFARRLARSEREVRSGVRKQPLSQAQFDALVSLAYNAGARGSRGTWKLVEKGDMEGAAINIKKMTKTTINGRLVVARGLVSRRAEEAAPFLAPSR</sequence>
<dbReference type="PANTHER" id="PTHR38107">
    <property type="match status" value="1"/>
</dbReference>
<dbReference type="EMBL" id="JRYB01000001">
    <property type="protein sequence ID" value="OIJ41950.1"/>
    <property type="molecule type" value="Genomic_DNA"/>
</dbReference>
<dbReference type="Pfam" id="PF00959">
    <property type="entry name" value="Phage_lysozyme"/>
    <property type="match status" value="1"/>
</dbReference>
<dbReference type="InterPro" id="IPR023347">
    <property type="entry name" value="Lysozyme_dom_sf"/>
</dbReference>
<accession>A0A1S2NAY9</accession>
<evidence type="ECO:0000256" key="2">
    <source>
        <dbReference type="ARBA" id="ARBA00022638"/>
    </source>
</evidence>
<keyword evidence="2 3" id="KW-0081">Bacteriolytic enzyme</keyword>
<dbReference type="SUPFAM" id="SSF53955">
    <property type="entry name" value="Lysozyme-like"/>
    <property type="match status" value="1"/>
</dbReference>
<comment type="similarity">
    <text evidence="3">Belongs to the glycosyl hydrolase 24 family.</text>
</comment>
<dbReference type="InterPro" id="IPR023346">
    <property type="entry name" value="Lysozyme-like_dom_sf"/>
</dbReference>
<protein>
    <recommendedName>
        <fullName evidence="3">Lysozyme</fullName>
        <ecNumber evidence="3">3.2.1.17</ecNumber>
    </recommendedName>
</protein>
<reference evidence="4 5" key="1">
    <citation type="submission" date="2014-10" db="EMBL/GenBank/DDBJ databases">
        <authorList>
            <person name="Seo M.-J."/>
            <person name="Seok Y.J."/>
            <person name="Cha I.-T."/>
        </authorList>
    </citation>
    <scope>NUCLEOTIDE SEQUENCE [LARGE SCALE GENOMIC DNA]</scope>
    <source>
        <strain evidence="4 5">NEU</strain>
    </source>
</reference>
<dbReference type="InterPro" id="IPR002196">
    <property type="entry name" value="Glyco_hydro_24"/>
</dbReference>
<evidence type="ECO:0000256" key="3">
    <source>
        <dbReference type="RuleBase" id="RU003788"/>
    </source>
</evidence>
<name>A0A1S2NAY9_9BURK</name>
<evidence type="ECO:0000256" key="1">
    <source>
        <dbReference type="ARBA" id="ARBA00022529"/>
    </source>
</evidence>
<dbReference type="GO" id="GO:0016998">
    <property type="term" value="P:cell wall macromolecule catabolic process"/>
    <property type="evidence" value="ECO:0007669"/>
    <property type="project" value="InterPro"/>
</dbReference>
<dbReference type="InterPro" id="IPR051018">
    <property type="entry name" value="Bacteriophage_GH24"/>
</dbReference>
<organism evidence="4 5">
    <name type="scientific">Massilia timonae</name>
    <dbReference type="NCBI Taxonomy" id="47229"/>
    <lineage>
        <taxon>Bacteria</taxon>
        <taxon>Pseudomonadati</taxon>
        <taxon>Pseudomonadota</taxon>
        <taxon>Betaproteobacteria</taxon>
        <taxon>Burkholderiales</taxon>
        <taxon>Oxalobacteraceae</taxon>
        <taxon>Telluria group</taxon>
        <taxon>Massilia</taxon>
    </lineage>
</organism>
<dbReference type="GO" id="GO:0031640">
    <property type="term" value="P:killing of cells of another organism"/>
    <property type="evidence" value="ECO:0007669"/>
    <property type="project" value="UniProtKB-KW"/>
</dbReference>
<proteinExistence type="inferred from homology"/>
<evidence type="ECO:0000313" key="4">
    <source>
        <dbReference type="EMBL" id="OIJ41950.1"/>
    </source>
</evidence>
<keyword evidence="3" id="KW-0326">Glycosidase</keyword>
<gene>
    <name evidence="4" type="ORF">LO55_428</name>
</gene>
<keyword evidence="1 3" id="KW-0929">Antimicrobial</keyword>
<dbReference type="EC" id="3.2.1.17" evidence="3"/>
<keyword evidence="3" id="KW-0378">Hydrolase</keyword>
<evidence type="ECO:0000313" key="5">
    <source>
        <dbReference type="Proteomes" id="UP000180246"/>
    </source>
</evidence>
<comment type="caution">
    <text evidence="4">The sequence shown here is derived from an EMBL/GenBank/DDBJ whole genome shotgun (WGS) entry which is preliminary data.</text>
</comment>
<dbReference type="PANTHER" id="PTHR38107:SF3">
    <property type="entry name" value="LYSOZYME RRRD-RELATED"/>
    <property type="match status" value="1"/>
</dbReference>
<comment type="catalytic activity">
    <reaction evidence="3">
        <text>Hydrolysis of (1-&gt;4)-beta-linkages between N-acetylmuramic acid and N-acetyl-D-glucosamine residues in a peptidoglycan and between N-acetyl-D-glucosamine residues in chitodextrins.</text>
        <dbReference type="EC" id="3.2.1.17"/>
    </reaction>
</comment>
<dbReference type="Proteomes" id="UP000180246">
    <property type="component" value="Unassembled WGS sequence"/>
</dbReference>
<dbReference type="GO" id="GO:0003796">
    <property type="term" value="F:lysozyme activity"/>
    <property type="evidence" value="ECO:0007669"/>
    <property type="project" value="UniProtKB-EC"/>
</dbReference>
<dbReference type="GO" id="GO:0042742">
    <property type="term" value="P:defense response to bacterium"/>
    <property type="evidence" value="ECO:0007669"/>
    <property type="project" value="UniProtKB-KW"/>
</dbReference>
<dbReference type="AlphaFoldDB" id="A0A1S2NAY9"/>